<comment type="subcellular location">
    <subcellularLocation>
        <location evidence="7">Cell membrane</location>
    </subcellularLocation>
    <subcellularLocation>
        <location evidence="7">Bacterial flagellum basal body</location>
    </subcellularLocation>
</comment>
<dbReference type="NCBIfam" id="TIGR03500">
    <property type="entry name" value="FliO_TIGR"/>
    <property type="match status" value="1"/>
</dbReference>
<evidence type="ECO:0000313" key="10">
    <source>
        <dbReference type="Proteomes" id="UP000838672"/>
    </source>
</evidence>
<keyword evidence="4 7" id="KW-0472">Membrane</keyword>
<organism evidence="9 10">
    <name type="scientific">Vibrio stylophorae</name>
    <dbReference type="NCBI Taxonomy" id="659351"/>
    <lineage>
        <taxon>Bacteria</taxon>
        <taxon>Pseudomonadati</taxon>
        <taxon>Pseudomonadota</taxon>
        <taxon>Gammaproteobacteria</taxon>
        <taxon>Vibrionales</taxon>
        <taxon>Vibrionaceae</taxon>
        <taxon>Vibrio</taxon>
    </lineage>
</organism>
<evidence type="ECO:0000256" key="7">
    <source>
        <dbReference type="RuleBase" id="RU362064"/>
    </source>
</evidence>
<dbReference type="InterPro" id="IPR052205">
    <property type="entry name" value="FliO/MopB"/>
</dbReference>
<keyword evidence="1 7" id="KW-1003">Cell membrane</keyword>
<evidence type="ECO:0000256" key="4">
    <source>
        <dbReference type="ARBA" id="ARBA00023136"/>
    </source>
</evidence>
<feature type="region of interest" description="Disordered" evidence="8">
    <location>
        <begin position="121"/>
        <end position="150"/>
    </location>
</feature>
<dbReference type="EMBL" id="CAKLDI010000001">
    <property type="protein sequence ID" value="CAH0534104.1"/>
    <property type="molecule type" value="Genomic_DNA"/>
</dbReference>
<proteinExistence type="inferred from homology"/>
<gene>
    <name evidence="9" type="ORF">VST7929_02005</name>
</gene>
<name>A0ABN8DZ70_9VIBR</name>
<evidence type="ECO:0000313" key="9">
    <source>
        <dbReference type="EMBL" id="CAH0534104.1"/>
    </source>
</evidence>
<evidence type="ECO:0000256" key="2">
    <source>
        <dbReference type="ARBA" id="ARBA00022692"/>
    </source>
</evidence>
<evidence type="ECO:0000256" key="8">
    <source>
        <dbReference type="SAM" id="MobiDB-lite"/>
    </source>
</evidence>
<reference evidence="9" key="1">
    <citation type="submission" date="2021-11" db="EMBL/GenBank/DDBJ databases">
        <authorList>
            <person name="Rodrigo-Torres L."/>
            <person name="Arahal R. D."/>
            <person name="Lucena T."/>
        </authorList>
    </citation>
    <scope>NUCLEOTIDE SEQUENCE</scope>
    <source>
        <strain evidence="9">CECT 7929</strain>
    </source>
</reference>
<evidence type="ECO:0000256" key="5">
    <source>
        <dbReference type="ARBA" id="ARBA00023143"/>
    </source>
</evidence>
<dbReference type="Proteomes" id="UP000838672">
    <property type="component" value="Unassembled WGS sequence"/>
</dbReference>
<dbReference type="RefSeq" id="WP_237466505.1">
    <property type="nucleotide sequence ID" value="NZ_CAKLDI010000001.1"/>
</dbReference>
<keyword evidence="10" id="KW-1185">Reference proteome</keyword>
<comment type="similarity">
    <text evidence="6 7">Belongs to the FliO/MopB family.</text>
</comment>
<evidence type="ECO:0000256" key="6">
    <source>
        <dbReference type="ARBA" id="ARBA00037937"/>
    </source>
</evidence>
<sequence length="150" mass="16421">MARLLWIALLFSPSAWAVESEKLDLFSTVSALFFVLVLIFVLAAVVRKMRLPGVAVRHQELQVVAQLPIGPKERLMVVQVGEQQVLLGVTAQQINQLAVLEQPLSQPSSSDFASQLGRLLKQQGQKGKKTKVSASVSEDTESTHSQESSQ</sequence>
<keyword evidence="5 7" id="KW-0975">Bacterial flagellum</keyword>
<feature type="transmembrane region" description="Helical" evidence="7">
    <location>
        <begin position="27"/>
        <end position="46"/>
    </location>
</feature>
<evidence type="ECO:0000256" key="1">
    <source>
        <dbReference type="ARBA" id="ARBA00022475"/>
    </source>
</evidence>
<dbReference type="Pfam" id="PF04347">
    <property type="entry name" value="FliO"/>
    <property type="match status" value="1"/>
</dbReference>
<protein>
    <recommendedName>
        <fullName evidence="7">Flagellar protein</fullName>
    </recommendedName>
</protein>
<keyword evidence="3 7" id="KW-1133">Transmembrane helix</keyword>
<evidence type="ECO:0000256" key="3">
    <source>
        <dbReference type="ARBA" id="ARBA00022989"/>
    </source>
</evidence>
<dbReference type="PANTHER" id="PTHR38766:SF1">
    <property type="entry name" value="FLAGELLAR PROTEIN FLIO"/>
    <property type="match status" value="1"/>
</dbReference>
<keyword evidence="2 7" id="KW-0812">Transmembrane</keyword>
<dbReference type="PANTHER" id="PTHR38766">
    <property type="entry name" value="FLAGELLAR PROTEIN FLIO"/>
    <property type="match status" value="1"/>
</dbReference>
<dbReference type="InterPro" id="IPR022781">
    <property type="entry name" value="Flagellar_biosynth_FliO"/>
</dbReference>
<accession>A0ABN8DZ70</accession>
<comment type="caution">
    <text evidence="9">The sequence shown here is derived from an EMBL/GenBank/DDBJ whole genome shotgun (WGS) entry which is preliminary data.</text>
</comment>
<feature type="compositionally biased region" description="Polar residues" evidence="8">
    <location>
        <begin position="132"/>
        <end position="150"/>
    </location>
</feature>